<evidence type="ECO:0000256" key="3">
    <source>
        <dbReference type="ARBA" id="ARBA00022485"/>
    </source>
</evidence>
<evidence type="ECO:0000313" key="10">
    <source>
        <dbReference type="EMBL" id="SDY09358.1"/>
    </source>
</evidence>
<dbReference type="PANTHER" id="PTHR30038:SF7">
    <property type="entry name" value="TUNGSTEN-CONTAINING GLYCERALDEHYDE-3-PHOSPHATE:FERREDOXIN OXIDOREDUCTASE"/>
    <property type="match status" value="1"/>
</dbReference>
<dbReference type="GO" id="GO:0046872">
    <property type="term" value="F:metal ion binding"/>
    <property type="evidence" value="ECO:0007669"/>
    <property type="project" value="UniProtKB-KW"/>
</dbReference>
<dbReference type="InterPro" id="IPR001203">
    <property type="entry name" value="OxRdtase_Ald_Fedxn_C"/>
</dbReference>
<keyword evidence="4" id="KW-0479">Metal-binding</keyword>
<accession>A0A1H3H373</accession>
<proteinExistence type="inferred from homology"/>
<evidence type="ECO:0000256" key="5">
    <source>
        <dbReference type="ARBA" id="ARBA00023002"/>
    </source>
</evidence>
<dbReference type="GO" id="GO:0016625">
    <property type="term" value="F:oxidoreductase activity, acting on the aldehyde or oxo group of donors, iron-sulfur protein as acceptor"/>
    <property type="evidence" value="ECO:0007669"/>
    <property type="project" value="InterPro"/>
</dbReference>
<dbReference type="Gene3D" id="3.60.9.10">
    <property type="entry name" value="Aldehyde ferredoxin oxidoreductase, N-terminal domain"/>
    <property type="match status" value="1"/>
</dbReference>
<dbReference type="STRING" id="660517.SAMN04487946_106107"/>
<evidence type="ECO:0000256" key="2">
    <source>
        <dbReference type="ARBA" id="ARBA00011032"/>
    </source>
</evidence>
<dbReference type="SUPFAM" id="SSF48310">
    <property type="entry name" value="Aldehyde ferredoxin oxidoreductase, C-terminal domains"/>
    <property type="match status" value="1"/>
</dbReference>
<dbReference type="OrthoDB" id="30771at2157"/>
<gene>
    <name evidence="10" type="ORF">SAMN04487946_106107</name>
</gene>
<dbReference type="GO" id="GO:0009055">
    <property type="term" value="F:electron transfer activity"/>
    <property type="evidence" value="ECO:0007669"/>
    <property type="project" value="InterPro"/>
</dbReference>
<keyword evidence="6" id="KW-0408">Iron</keyword>
<comment type="similarity">
    <text evidence="2">Belongs to the AOR/FOR family.</text>
</comment>
<dbReference type="InterPro" id="IPR013984">
    <property type="entry name" value="Ald_Fedxn_OxRdtase_dom2"/>
</dbReference>
<evidence type="ECO:0000256" key="4">
    <source>
        <dbReference type="ARBA" id="ARBA00022723"/>
    </source>
</evidence>
<evidence type="ECO:0000256" key="7">
    <source>
        <dbReference type="ARBA" id="ARBA00023014"/>
    </source>
</evidence>
<dbReference type="Gene3D" id="1.10.569.10">
    <property type="entry name" value="Aldehyde Ferredoxin Oxidoreductase Protein, subunit A, domain 2"/>
    <property type="match status" value="1"/>
</dbReference>
<evidence type="ECO:0000313" key="11">
    <source>
        <dbReference type="Proteomes" id="UP000199170"/>
    </source>
</evidence>
<dbReference type="InterPro" id="IPR036503">
    <property type="entry name" value="Ald_Fedxn_OxRdtase_N_sf"/>
</dbReference>
<protein>
    <submittedName>
        <fullName evidence="10">Aldehyde:ferredoxin oxidoreductase</fullName>
    </submittedName>
</protein>
<dbReference type="InterPro" id="IPR051919">
    <property type="entry name" value="W-dependent_AOR"/>
</dbReference>
<evidence type="ECO:0000256" key="1">
    <source>
        <dbReference type="ARBA" id="ARBA00001966"/>
    </source>
</evidence>
<dbReference type="InterPro" id="IPR013985">
    <property type="entry name" value="Ald_Fedxn_OxRdtase_dom3"/>
</dbReference>
<reference evidence="11" key="1">
    <citation type="submission" date="2016-10" db="EMBL/GenBank/DDBJ databases">
        <authorList>
            <person name="Varghese N."/>
            <person name="Submissions S."/>
        </authorList>
    </citation>
    <scope>NUCLEOTIDE SEQUENCE [LARGE SCALE GENOMIC DNA]</scope>
    <source>
        <strain evidence="11">CGMCC 1.10118</strain>
    </source>
</reference>
<evidence type="ECO:0000259" key="9">
    <source>
        <dbReference type="SMART" id="SM00790"/>
    </source>
</evidence>
<keyword evidence="5" id="KW-0560">Oxidoreductase</keyword>
<dbReference type="Pfam" id="PF01314">
    <property type="entry name" value="AFOR_C"/>
    <property type="match status" value="1"/>
</dbReference>
<dbReference type="Proteomes" id="UP000199170">
    <property type="component" value="Unassembled WGS sequence"/>
</dbReference>
<comment type="cofactor">
    <cofactor evidence="1">
        <name>[4Fe-4S] cluster</name>
        <dbReference type="ChEBI" id="CHEBI:49883"/>
    </cofactor>
</comment>
<dbReference type="RefSeq" id="WP_089767213.1">
    <property type="nucleotide sequence ID" value="NZ_FNPB01000006.1"/>
</dbReference>
<evidence type="ECO:0000256" key="6">
    <source>
        <dbReference type="ARBA" id="ARBA00023004"/>
    </source>
</evidence>
<dbReference type="SMART" id="SM00790">
    <property type="entry name" value="AFOR_N"/>
    <property type="match status" value="1"/>
</dbReference>
<evidence type="ECO:0000256" key="8">
    <source>
        <dbReference type="ARBA" id="ARBA00049934"/>
    </source>
</evidence>
<comment type="cofactor">
    <cofactor evidence="8">
        <name>tungstopterin</name>
        <dbReference type="ChEBI" id="CHEBI:30402"/>
    </cofactor>
</comment>
<dbReference type="SUPFAM" id="SSF56228">
    <property type="entry name" value="Aldehyde ferredoxin oxidoreductase, N-terminal domain"/>
    <property type="match status" value="1"/>
</dbReference>
<dbReference type="InterPro" id="IPR013983">
    <property type="entry name" value="Ald_Fedxn_OxRdtase_N"/>
</dbReference>
<dbReference type="AlphaFoldDB" id="A0A1H3H373"/>
<dbReference type="Gene3D" id="1.10.599.10">
    <property type="entry name" value="Aldehyde Ferredoxin Oxidoreductase Protein, subunit A, domain 3"/>
    <property type="match status" value="1"/>
</dbReference>
<keyword evidence="11" id="KW-1185">Reference proteome</keyword>
<name>A0A1H3H373_9EURY</name>
<organism evidence="10 11">
    <name type="scientific">Halobellus clavatus</name>
    <dbReference type="NCBI Taxonomy" id="660517"/>
    <lineage>
        <taxon>Archaea</taxon>
        <taxon>Methanobacteriati</taxon>
        <taxon>Methanobacteriota</taxon>
        <taxon>Stenosarchaea group</taxon>
        <taxon>Halobacteria</taxon>
        <taxon>Halobacteriales</taxon>
        <taxon>Haloferacaceae</taxon>
        <taxon>Halobellus</taxon>
    </lineage>
</organism>
<keyword evidence="7" id="KW-0411">Iron-sulfur</keyword>
<feature type="domain" description="Aldehyde ferredoxin oxidoreductase N-terminal" evidence="9">
    <location>
        <begin position="5"/>
        <end position="206"/>
    </location>
</feature>
<dbReference type="EMBL" id="FNPB01000006">
    <property type="protein sequence ID" value="SDY09358.1"/>
    <property type="molecule type" value="Genomic_DNA"/>
</dbReference>
<dbReference type="PANTHER" id="PTHR30038">
    <property type="entry name" value="ALDEHYDE FERREDOXIN OXIDOREDUCTASE"/>
    <property type="match status" value="1"/>
</dbReference>
<sequence>MLHATGSLLTIDVGDRETETTTIDEELEEFIGGRGISTKLAHDRIPFDADPLGPENRVYLAAGPLQQSDMSFTGRMNMTGLSPLTDGILSSNAGGYLSRNFVGTGHSVVELTGASDELLAVHVTDEGIEFETVSALEGATVPEVTEEMNERHGLESENLVTIGPAGENEVRFASAMTYDERAFGRGGLGAILGSKNVKCISFAGDSAPELEMPNEDIQMDVHRQAATSDDIFRRQGTTHLVQVLNDNFSLPSHYFADQSFEGVEQINGDRVEEKKYKKAACSVCAFACKLPTRDEATGLETEGPEFETIMAFGSNSGVDDIVDIMKSNDMCDDLGMDTISCGNTIAAYLASEDEFGNVELIHELVEKIAHREGIGDTLAEGIDRAHEELGVENWTVKGMDFAAHDGRVVHGQGLSYAVANRGADHMYSTVMIPEYNDVIPAEGTSGKADFIIDHENRNAVRDSAVLCQFGLGRVIEEEIFEALFGTDYEDLLAVGDRVVTLERHFANQRGRDAEDDRLPYDLPDLDSSIQEYYDARGWTDDGHVPGDLVADFAQAADD</sequence>
<dbReference type="GO" id="GO:0051539">
    <property type="term" value="F:4 iron, 4 sulfur cluster binding"/>
    <property type="evidence" value="ECO:0007669"/>
    <property type="project" value="UniProtKB-KW"/>
</dbReference>
<dbReference type="Pfam" id="PF02730">
    <property type="entry name" value="AFOR_N"/>
    <property type="match status" value="1"/>
</dbReference>
<keyword evidence="3" id="KW-0004">4Fe-4S</keyword>
<dbReference type="InterPro" id="IPR036021">
    <property type="entry name" value="Tungsten_al_ferr_oxy-like_C"/>
</dbReference>